<accession>A0A7U4JPE6</accession>
<dbReference type="GeneID" id="92938846"/>
<organism evidence="1 2">
    <name type="scientific">Clostridium sporogenes</name>
    <dbReference type="NCBI Taxonomy" id="1509"/>
    <lineage>
        <taxon>Bacteria</taxon>
        <taxon>Bacillati</taxon>
        <taxon>Bacillota</taxon>
        <taxon>Clostridia</taxon>
        <taxon>Eubacteriales</taxon>
        <taxon>Clostridiaceae</taxon>
        <taxon>Clostridium</taxon>
    </lineage>
</organism>
<dbReference type="RefSeq" id="WP_033059823.1">
    <property type="nucleotide sequence ID" value="NZ_CP009225.1"/>
</dbReference>
<evidence type="ECO:0000313" key="2">
    <source>
        <dbReference type="Proteomes" id="UP000033052"/>
    </source>
</evidence>
<evidence type="ECO:0000313" key="1">
    <source>
        <dbReference type="EMBL" id="AKC62872.1"/>
    </source>
</evidence>
<dbReference type="Proteomes" id="UP000033052">
    <property type="component" value="Chromosome"/>
</dbReference>
<name>A0A7U4JPE6_CLOSG</name>
<dbReference type="KEGG" id="cld:CLSPO_c21520"/>
<dbReference type="AlphaFoldDB" id="A0A7U4JPE6"/>
<gene>
    <name evidence="1" type="ORF">CLSPO_c21520</name>
</gene>
<sequence length="100" mass="11848">MKVYKKKIRTIVVDEIEFKYLVVEGPYKIIVRIYSAVYKSTLIEVDFDWENAYLINLYRPKIVELLIRYGINKGWDYNKVNAVLKIKNGMSLIEVLNIKS</sequence>
<dbReference type="EMBL" id="CP009225">
    <property type="protein sequence ID" value="AKC62872.1"/>
    <property type="molecule type" value="Genomic_DNA"/>
</dbReference>
<protein>
    <submittedName>
        <fullName evidence="1">Uncharacterized protein</fullName>
    </submittedName>
</protein>
<proteinExistence type="predicted"/>
<reference evidence="1 2" key="1">
    <citation type="journal article" date="2015" name="PLoS ONE">
        <title>A universal mariner transposon system for forward genetic studies in the genus clostridium.</title>
        <authorList>
            <person name="Zhang Y."/>
            <person name="Grosse-Honebrink A."/>
            <person name="Minton N.P."/>
        </authorList>
    </citation>
    <scope>NUCLEOTIDE SEQUENCE [LARGE SCALE GENOMIC DNA]</scope>
    <source>
        <strain evidence="1 2">NCIMB 10696</strain>
    </source>
</reference>